<evidence type="ECO:0000256" key="1">
    <source>
        <dbReference type="ARBA" id="ARBA00004196"/>
    </source>
</evidence>
<dbReference type="Gene3D" id="2.60.40.10">
    <property type="entry name" value="Immunoglobulins"/>
    <property type="match status" value="1"/>
</dbReference>
<evidence type="ECO:0000313" key="5">
    <source>
        <dbReference type="Proteomes" id="UP000095706"/>
    </source>
</evidence>
<feature type="compositionally biased region" description="Low complexity" evidence="3">
    <location>
        <begin position="496"/>
        <end position="517"/>
    </location>
</feature>
<keyword evidence="2" id="KW-0175">Coiled coil</keyword>
<evidence type="ECO:0000256" key="3">
    <source>
        <dbReference type="SAM" id="MobiDB-lite"/>
    </source>
</evidence>
<name>A0A174DWX4_9FIRM</name>
<evidence type="ECO:0000313" key="4">
    <source>
        <dbReference type="EMBL" id="CUO28676.1"/>
    </source>
</evidence>
<dbReference type="Proteomes" id="UP000095706">
    <property type="component" value="Unassembled WGS sequence"/>
</dbReference>
<dbReference type="GO" id="GO:0030313">
    <property type="term" value="C:cell envelope"/>
    <property type="evidence" value="ECO:0007669"/>
    <property type="project" value="UniProtKB-SubCell"/>
</dbReference>
<dbReference type="Gene3D" id="2.40.420.20">
    <property type="match status" value="1"/>
</dbReference>
<feature type="compositionally biased region" description="Pro residues" evidence="3">
    <location>
        <begin position="445"/>
        <end position="495"/>
    </location>
</feature>
<feature type="region of interest" description="Disordered" evidence="3">
    <location>
        <begin position="439"/>
        <end position="522"/>
    </location>
</feature>
<evidence type="ECO:0000256" key="2">
    <source>
        <dbReference type="ARBA" id="ARBA00023054"/>
    </source>
</evidence>
<accession>A0A174DWX4</accession>
<feature type="compositionally biased region" description="Low complexity" evidence="3">
    <location>
        <begin position="538"/>
        <end position="552"/>
    </location>
</feature>
<dbReference type="PANTHER" id="PTHR32347:SF14">
    <property type="entry name" value="EFFLUX SYSTEM COMPONENT YKNX-RELATED"/>
    <property type="match status" value="1"/>
</dbReference>
<feature type="region of interest" description="Disordered" evidence="3">
    <location>
        <begin position="538"/>
        <end position="558"/>
    </location>
</feature>
<organism evidence="4 5">
    <name type="scientific">Fusicatenibacter saccharivorans</name>
    <dbReference type="NCBI Taxonomy" id="1150298"/>
    <lineage>
        <taxon>Bacteria</taxon>
        <taxon>Bacillati</taxon>
        <taxon>Bacillota</taxon>
        <taxon>Clostridia</taxon>
        <taxon>Lachnospirales</taxon>
        <taxon>Lachnospiraceae</taxon>
        <taxon>Fusicatenibacter</taxon>
    </lineage>
</organism>
<gene>
    <name evidence="4" type="ORF">ERS852406_01648</name>
</gene>
<feature type="compositionally biased region" description="Acidic residues" evidence="3">
    <location>
        <begin position="145"/>
        <end position="172"/>
    </location>
</feature>
<dbReference type="Gene3D" id="2.40.50.100">
    <property type="match status" value="1"/>
</dbReference>
<protein>
    <submittedName>
        <fullName evidence="4">Efflux transporter, RND family, MFP subunit</fullName>
    </submittedName>
</protein>
<feature type="region of interest" description="Disordered" evidence="3">
    <location>
        <begin position="128"/>
        <end position="179"/>
    </location>
</feature>
<feature type="compositionally biased region" description="Basic and acidic residues" evidence="3">
    <location>
        <begin position="324"/>
        <end position="348"/>
    </location>
</feature>
<reference evidence="4 5" key="1">
    <citation type="submission" date="2015-09" db="EMBL/GenBank/DDBJ databases">
        <authorList>
            <consortium name="Pathogen Informatics"/>
        </authorList>
    </citation>
    <scope>NUCLEOTIDE SEQUENCE [LARGE SCALE GENOMIC DNA]</scope>
    <source>
        <strain evidence="4 5">2789STDY5608849</strain>
    </source>
</reference>
<dbReference type="InterPro" id="IPR050465">
    <property type="entry name" value="UPF0194_transport"/>
</dbReference>
<proteinExistence type="predicted"/>
<dbReference type="RefSeq" id="WP_055227603.1">
    <property type="nucleotide sequence ID" value="NZ_CAXSRP010000004.1"/>
</dbReference>
<dbReference type="InterPro" id="IPR013783">
    <property type="entry name" value="Ig-like_fold"/>
</dbReference>
<dbReference type="Gene3D" id="1.10.287.470">
    <property type="entry name" value="Helix hairpin bin"/>
    <property type="match status" value="1"/>
</dbReference>
<dbReference type="AlphaFoldDB" id="A0A174DWX4"/>
<feature type="region of interest" description="Disordered" evidence="3">
    <location>
        <begin position="323"/>
        <end position="375"/>
    </location>
</feature>
<dbReference type="EMBL" id="CYYV01000007">
    <property type="protein sequence ID" value="CUO28676.1"/>
    <property type="molecule type" value="Genomic_DNA"/>
</dbReference>
<feature type="compositionally biased region" description="Acidic residues" evidence="3">
    <location>
        <begin position="366"/>
        <end position="375"/>
    </location>
</feature>
<dbReference type="PANTHER" id="PTHR32347">
    <property type="entry name" value="EFFLUX SYSTEM COMPONENT YKNX-RELATED"/>
    <property type="match status" value="1"/>
</dbReference>
<comment type="subcellular location">
    <subcellularLocation>
        <location evidence="1">Cell envelope</location>
    </subcellularLocation>
</comment>
<sequence length="804" mass="87220">MKKGKAAKKAAIAVVTAVAVGGVSVGGYYGIRQAQKTTVKVYPVSDFTSGYWGDNMNMEGQITSTASQNIYLSDSQTISQVLVKEGDVVNAGDTLMTYDTSMIELDLETQQLQLAQTKLKIQQSEKELEKLKKTKPVSDTPLDPVEPDFPEDPDFPDFPDFPDEPIDPDFPDEPIPTPEPEPTYEDAVLYSSTNKLIFGSKPYKGEGTQEDPYTYLCAPGTVLTGGFLNQMAGYADEKGTKKEEDSEGYWFRLEIHEENKAAEALETVWEQDGTKIAKVYETSYEAVLSLKESESADAPEVKITTPLANTEVAEGGGLKLKIGINEKKDTEEKPDEKADDKTDDKTESPSEDDVTQPGEAGNGSGETDDSTENTETDVTYTYVWKHNGKTIDGDFKDTYTKENITKEDAGIYTVEVTAKNDKGTSMAVSTANVAVKEGTITPTPSVTPTPGVTPGPSVTPEPTVSPEPSTTPIPTTEPVPTETPVPSETPVPTETPTPTKVPAEPEAEPQSESAPEAVQTTAKTVFYGEKASVQSLFTSSTGSSANNNTSSGDDTQMTYTKDELKKAISEKESQIRGLKLDQKEEELKVKNTQKSLDSQTVKATISGVVKKVGNAENPSNDGSAFIQVSGNEGLYVRGYLSETYLDQVKVGDELNVTSWSSGAFAAATVTEISPYPTTSYMSYSETPASFYPFTAVIPEGGEGFENGDWIEIAITVGNDVENGNGLYVSKEFIREENGQKFVYIRDENDKLKKQNVVTGKLLWGSYYEVKSGLSEEDYIAFPYGKTVVEGADTKESSSSDYYNS</sequence>